<dbReference type="InterPro" id="IPR025272">
    <property type="entry name" value="SocA_Panacea"/>
</dbReference>
<dbReference type="Pfam" id="PF13274">
    <property type="entry name" value="SocA_Panacea"/>
    <property type="match status" value="1"/>
</dbReference>
<protein>
    <recommendedName>
        <fullName evidence="1">Antitoxin SocA-like Panacea domain-containing protein</fullName>
    </recommendedName>
</protein>
<dbReference type="HOGENOM" id="CLU_1233002_0_0_9"/>
<dbReference type="Proteomes" id="UP000005316">
    <property type="component" value="Unassembled WGS sequence"/>
</dbReference>
<dbReference type="AlphaFoldDB" id="F9DY31"/>
<evidence type="ECO:0000259" key="1">
    <source>
        <dbReference type="Pfam" id="PF13274"/>
    </source>
</evidence>
<organism evidence="2 3">
    <name type="scientific">Sporosarcina newyorkensis 2681</name>
    <dbReference type="NCBI Taxonomy" id="1027292"/>
    <lineage>
        <taxon>Bacteria</taxon>
        <taxon>Bacillati</taxon>
        <taxon>Bacillota</taxon>
        <taxon>Bacilli</taxon>
        <taxon>Bacillales</taxon>
        <taxon>Caryophanaceae</taxon>
        <taxon>Sporosarcina</taxon>
    </lineage>
</organism>
<evidence type="ECO:0000313" key="3">
    <source>
        <dbReference type="Proteomes" id="UP000005316"/>
    </source>
</evidence>
<reference evidence="2 3" key="1">
    <citation type="submission" date="2011-04" db="EMBL/GenBank/DDBJ databases">
        <authorList>
            <person name="Muzny D."/>
            <person name="Qin X."/>
            <person name="Deng J."/>
            <person name="Jiang H."/>
            <person name="Liu Y."/>
            <person name="Qu J."/>
            <person name="Song X.-Z."/>
            <person name="Zhang L."/>
            <person name="Thornton R."/>
            <person name="Coyle M."/>
            <person name="Francisco L."/>
            <person name="Jackson L."/>
            <person name="Javaid M."/>
            <person name="Korchina V."/>
            <person name="Kovar C."/>
            <person name="Mata R."/>
            <person name="Mathew T."/>
            <person name="Ngo R."/>
            <person name="Nguyen L."/>
            <person name="Nguyen N."/>
            <person name="Okwuonu G."/>
            <person name="Ongeri F."/>
            <person name="Pham C."/>
            <person name="Simmons D."/>
            <person name="Wilczek-Boney K."/>
            <person name="Hale W."/>
            <person name="Jakkamsetti A."/>
            <person name="Pham P."/>
            <person name="Ruth R."/>
            <person name="San Lucas F."/>
            <person name="Warren J."/>
            <person name="Zhang J."/>
            <person name="Zhao Z."/>
            <person name="Zhou C."/>
            <person name="Zhu D."/>
            <person name="Lee S."/>
            <person name="Bess C."/>
            <person name="Blankenburg K."/>
            <person name="Forbes L."/>
            <person name="Fu Q."/>
            <person name="Gubbala S."/>
            <person name="Hirani K."/>
            <person name="Jayaseelan J.C."/>
            <person name="Lara F."/>
            <person name="Munidasa M."/>
            <person name="Palculict T."/>
            <person name="Patil S."/>
            <person name="Pu L.-L."/>
            <person name="Saada N."/>
            <person name="Tang L."/>
            <person name="Weissenberger G."/>
            <person name="Zhu Y."/>
            <person name="Hemphill L."/>
            <person name="Shang Y."/>
            <person name="Youmans B."/>
            <person name="Ayvaz T."/>
            <person name="Ross M."/>
            <person name="Santibanez J."/>
            <person name="Aqrawi P."/>
            <person name="Gross S."/>
            <person name="Joshi V."/>
            <person name="Fowler G."/>
            <person name="Nazareth L."/>
            <person name="Reid J."/>
            <person name="Worley K."/>
            <person name="Petrosino J."/>
            <person name="Highlander S."/>
            <person name="Gibbs R."/>
        </authorList>
    </citation>
    <scope>NUCLEOTIDE SEQUENCE [LARGE SCALE GENOMIC DNA]</scope>
    <source>
        <strain evidence="2 3">2681</strain>
    </source>
</reference>
<gene>
    <name evidence="2" type="ORF">HMPREF9372_3712</name>
</gene>
<sequence length="233" mass="27206">MKMTLMHKEKNNPSSSFNELKSLLTYFLANSEKELGRTEIMKYVYSFEYYFYQMYGKQLTDLKFNRYRYGPNESVVLDAVSGLQEEGIIQVSKDENYYGRLSYRHKFVMQPRAGSYDLPEQAEFVASFILDRLGNESYEGVINFAYSTPPMAEILKEEELVGSKILGRVLDMSKTGPVFKSTRIQKEEARRRLKAQQRERGSDEEYYGHLLNQYINFEDTRGRAIIAESNLSE</sequence>
<name>F9DY31_9BACL</name>
<dbReference type="RefSeq" id="WP_009498409.1">
    <property type="nucleotide sequence ID" value="NZ_GL982998.1"/>
</dbReference>
<dbReference type="EMBL" id="AFPZ01000121">
    <property type="protein sequence ID" value="EGQ19316.1"/>
    <property type="molecule type" value="Genomic_DNA"/>
</dbReference>
<dbReference type="eggNOG" id="ENOG50308SY">
    <property type="taxonomic scope" value="Bacteria"/>
</dbReference>
<feature type="domain" description="Antitoxin SocA-like Panacea" evidence="1">
    <location>
        <begin position="40"/>
        <end position="146"/>
    </location>
</feature>
<proteinExistence type="predicted"/>
<comment type="caution">
    <text evidence="2">The sequence shown here is derived from an EMBL/GenBank/DDBJ whole genome shotgun (WGS) entry which is preliminary data.</text>
</comment>
<accession>F9DY31</accession>
<evidence type="ECO:0000313" key="2">
    <source>
        <dbReference type="EMBL" id="EGQ19316.1"/>
    </source>
</evidence>